<dbReference type="EMBL" id="MU118070">
    <property type="protein sequence ID" value="KAF9646010.1"/>
    <property type="molecule type" value="Genomic_DNA"/>
</dbReference>
<organism evidence="1 2">
    <name type="scientific">Thelephora ganbajun</name>
    <name type="common">Ganba fungus</name>
    <dbReference type="NCBI Taxonomy" id="370292"/>
    <lineage>
        <taxon>Eukaryota</taxon>
        <taxon>Fungi</taxon>
        <taxon>Dikarya</taxon>
        <taxon>Basidiomycota</taxon>
        <taxon>Agaricomycotina</taxon>
        <taxon>Agaricomycetes</taxon>
        <taxon>Thelephorales</taxon>
        <taxon>Thelephoraceae</taxon>
        <taxon>Thelephora</taxon>
    </lineage>
</organism>
<evidence type="ECO:0000313" key="2">
    <source>
        <dbReference type="Proteomes" id="UP000886501"/>
    </source>
</evidence>
<dbReference type="Proteomes" id="UP000886501">
    <property type="component" value="Unassembled WGS sequence"/>
</dbReference>
<reference evidence="1" key="2">
    <citation type="journal article" date="2020" name="Nat. Commun.">
        <title>Large-scale genome sequencing of mycorrhizal fungi provides insights into the early evolution of symbiotic traits.</title>
        <authorList>
            <person name="Miyauchi S."/>
            <person name="Kiss E."/>
            <person name="Kuo A."/>
            <person name="Drula E."/>
            <person name="Kohler A."/>
            <person name="Sanchez-Garcia M."/>
            <person name="Morin E."/>
            <person name="Andreopoulos B."/>
            <person name="Barry K.W."/>
            <person name="Bonito G."/>
            <person name="Buee M."/>
            <person name="Carver A."/>
            <person name="Chen C."/>
            <person name="Cichocki N."/>
            <person name="Clum A."/>
            <person name="Culley D."/>
            <person name="Crous P.W."/>
            <person name="Fauchery L."/>
            <person name="Girlanda M."/>
            <person name="Hayes R.D."/>
            <person name="Keri Z."/>
            <person name="LaButti K."/>
            <person name="Lipzen A."/>
            <person name="Lombard V."/>
            <person name="Magnuson J."/>
            <person name="Maillard F."/>
            <person name="Murat C."/>
            <person name="Nolan M."/>
            <person name="Ohm R.A."/>
            <person name="Pangilinan J."/>
            <person name="Pereira M.F."/>
            <person name="Perotto S."/>
            <person name="Peter M."/>
            <person name="Pfister S."/>
            <person name="Riley R."/>
            <person name="Sitrit Y."/>
            <person name="Stielow J.B."/>
            <person name="Szollosi G."/>
            <person name="Zifcakova L."/>
            <person name="Stursova M."/>
            <person name="Spatafora J.W."/>
            <person name="Tedersoo L."/>
            <person name="Vaario L.M."/>
            <person name="Yamada A."/>
            <person name="Yan M."/>
            <person name="Wang P."/>
            <person name="Xu J."/>
            <person name="Bruns T."/>
            <person name="Baldrian P."/>
            <person name="Vilgalys R."/>
            <person name="Dunand C."/>
            <person name="Henrissat B."/>
            <person name="Grigoriev I.V."/>
            <person name="Hibbett D."/>
            <person name="Nagy L.G."/>
            <person name="Martin F.M."/>
        </authorList>
    </citation>
    <scope>NUCLEOTIDE SEQUENCE</scope>
    <source>
        <strain evidence="1">P2</strain>
    </source>
</reference>
<keyword evidence="2" id="KW-1185">Reference proteome</keyword>
<evidence type="ECO:0000313" key="1">
    <source>
        <dbReference type="EMBL" id="KAF9646010.1"/>
    </source>
</evidence>
<comment type="caution">
    <text evidence="1">The sequence shown here is derived from an EMBL/GenBank/DDBJ whole genome shotgun (WGS) entry which is preliminary data.</text>
</comment>
<protein>
    <submittedName>
        <fullName evidence="1">Uncharacterized protein</fullName>
    </submittedName>
</protein>
<gene>
    <name evidence="1" type="ORF">BDM02DRAFT_367301</name>
</gene>
<proteinExistence type="predicted"/>
<accession>A0ACB6Z8H0</accession>
<name>A0ACB6Z8H0_THEGA</name>
<reference evidence="1" key="1">
    <citation type="submission" date="2019-10" db="EMBL/GenBank/DDBJ databases">
        <authorList>
            <consortium name="DOE Joint Genome Institute"/>
            <person name="Kuo A."/>
            <person name="Miyauchi S."/>
            <person name="Kiss E."/>
            <person name="Drula E."/>
            <person name="Kohler A."/>
            <person name="Sanchez-Garcia M."/>
            <person name="Andreopoulos B."/>
            <person name="Barry K.W."/>
            <person name="Bonito G."/>
            <person name="Buee M."/>
            <person name="Carver A."/>
            <person name="Chen C."/>
            <person name="Cichocki N."/>
            <person name="Clum A."/>
            <person name="Culley D."/>
            <person name="Crous P.W."/>
            <person name="Fauchery L."/>
            <person name="Girlanda M."/>
            <person name="Hayes R."/>
            <person name="Keri Z."/>
            <person name="Labutti K."/>
            <person name="Lipzen A."/>
            <person name="Lombard V."/>
            <person name="Magnuson J."/>
            <person name="Maillard F."/>
            <person name="Morin E."/>
            <person name="Murat C."/>
            <person name="Nolan M."/>
            <person name="Ohm R."/>
            <person name="Pangilinan J."/>
            <person name="Pereira M."/>
            <person name="Perotto S."/>
            <person name="Peter M."/>
            <person name="Riley R."/>
            <person name="Sitrit Y."/>
            <person name="Stielow B."/>
            <person name="Szollosi G."/>
            <person name="Zifcakova L."/>
            <person name="Stursova M."/>
            <person name="Spatafora J.W."/>
            <person name="Tedersoo L."/>
            <person name="Vaario L.-M."/>
            <person name="Yamada A."/>
            <person name="Yan M."/>
            <person name="Wang P."/>
            <person name="Xu J."/>
            <person name="Bruns T."/>
            <person name="Baldrian P."/>
            <person name="Vilgalys R."/>
            <person name="Henrissat B."/>
            <person name="Grigoriev I.V."/>
            <person name="Hibbett D."/>
            <person name="Nagy L.G."/>
            <person name="Martin F.M."/>
        </authorList>
    </citation>
    <scope>NUCLEOTIDE SEQUENCE</scope>
    <source>
        <strain evidence="1">P2</strain>
    </source>
</reference>
<sequence length="429" mass="47680">MSQFTTTFQGELSAFRKSEENRIARLEKAITGLKSPSIGVDPTTNFWTVYKKVADEYDNDLVSQYTGDLDTSLLFAGLFSAVTTTIIAQLIPQIQPNPVDLTNVLLLRILQQNTSFGGTDPLAPASSIPTSVITAQSILFASLSVTLFVAFIAMLGKQWILYYTRASTWGNIVDRGKERQAKLVGLQKWGFHAIMESLPVLLQIALLLFGAALVVYLWGLDVSAADAVLVTVSIGCVFYACIAVAATVWGDFPFQTPLSVLLSKVLPWAREFTALARVWLRHWARRRVAALLLRVERGKGHAYIARFLGRLCKIFIEDSETPDRAAEDTSGKHYPMTLSNPAFWRNDPLFVPLIPKDFSSASAGLWLLKNSTDFSAASAVAAVFSEFQWPSHYHSTTALIRLRDTYMQCLRESRFDELARLKALQALKL</sequence>